<dbReference type="SMART" id="SM00831">
    <property type="entry name" value="Cation_ATPase_N"/>
    <property type="match status" value="1"/>
</dbReference>
<feature type="transmembrane region" description="Helical" evidence="9">
    <location>
        <begin position="685"/>
        <end position="705"/>
    </location>
</feature>
<comment type="caution">
    <text evidence="11">The sequence shown here is derived from an EMBL/GenBank/DDBJ whole genome shotgun (WGS) entry which is preliminary data.</text>
</comment>
<evidence type="ECO:0000256" key="5">
    <source>
        <dbReference type="ARBA" id="ARBA00022840"/>
    </source>
</evidence>
<keyword evidence="6" id="KW-1278">Translocase</keyword>
<evidence type="ECO:0000256" key="1">
    <source>
        <dbReference type="ARBA" id="ARBA00004141"/>
    </source>
</evidence>
<dbReference type="Pfam" id="PF00690">
    <property type="entry name" value="Cation_ATPase_N"/>
    <property type="match status" value="1"/>
</dbReference>
<keyword evidence="8 9" id="KW-0472">Membrane</keyword>
<dbReference type="PANTHER" id="PTHR43294:SF20">
    <property type="entry name" value="P-TYPE ATPASE"/>
    <property type="match status" value="1"/>
</dbReference>
<keyword evidence="3 9" id="KW-0812">Transmembrane</keyword>
<dbReference type="Gene3D" id="1.20.1110.10">
    <property type="entry name" value="Calcium-transporting ATPase, transmembrane domain"/>
    <property type="match status" value="1"/>
</dbReference>
<comment type="subcellular location">
    <subcellularLocation>
        <location evidence="1">Membrane</location>
        <topology evidence="1">Multi-pass membrane protein</topology>
    </subcellularLocation>
</comment>
<evidence type="ECO:0000313" key="12">
    <source>
        <dbReference type="Proteomes" id="UP001522905"/>
    </source>
</evidence>
<dbReference type="SUPFAM" id="SSF81665">
    <property type="entry name" value="Calcium ATPase, transmembrane domain M"/>
    <property type="match status" value="1"/>
</dbReference>
<dbReference type="Pfam" id="PF00689">
    <property type="entry name" value="Cation_ATPase_C"/>
    <property type="match status" value="1"/>
</dbReference>
<dbReference type="NCBIfam" id="TIGR01494">
    <property type="entry name" value="ATPase_P-type"/>
    <property type="match status" value="3"/>
</dbReference>
<feature type="transmembrane region" description="Helical" evidence="9">
    <location>
        <begin position="788"/>
        <end position="806"/>
    </location>
</feature>
<dbReference type="Pfam" id="PF00122">
    <property type="entry name" value="E1-E2_ATPase"/>
    <property type="match status" value="1"/>
</dbReference>
<dbReference type="SFLD" id="SFLDS00003">
    <property type="entry name" value="Haloacid_Dehalogenase"/>
    <property type="match status" value="1"/>
</dbReference>
<evidence type="ECO:0000256" key="2">
    <source>
        <dbReference type="ARBA" id="ARBA00005675"/>
    </source>
</evidence>
<dbReference type="SUPFAM" id="SSF56784">
    <property type="entry name" value="HAD-like"/>
    <property type="match status" value="1"/>
</dbReference>
<evidence type="ECO:0000313" key="11">
    <source>
        <dbReference type="EMBL" id="MCK8624977.1"/>
    </source>
</evidence>
<dbReference type="PRINTS" id="PR00120">
    <property type="entry name" value="HATPASE"/>
</dbReference>
<evidence type="ECO:0000256" key="6">
    <source>
        <dbReference type="ARBA" id="ARBA00022967"/>
    </source>
</evidence>
<evidence type="ECO:0000259" key="10">
    <source>
        <dbReference type="SMART" id="SM00831"/>
    </source>
</evidence>
<feature type="transmembrane region" description="Helical" evidence="9">
    <location>
        <begin position="54"/>
        <end position="77"/>
    </location>
</feature>
<feature type="transmembrane region" description="Helical" evidence="9">
    <location>
        <begin position="83"/>
        <end position="100"/>
    </location>
</feature>
<organism evidence="11 12">
    <name type="scientific">Apilactobacillus xinyiensis</name>
    <dbReference type="NCBI Taxonomy" id="2841032"/>
    <lineage>
        <taxon>Bacteria</taxon>
        <taxon>Bacillati</taxon>
        <taxon>Bacillota</taxon>
        <taxon>Bacilli</taxon>
        <taxon>Lactobacillales</taxon>
        <taxon>Lactobacillaceae</taxon>
        <taxon>Apilactobacillus</taxon>
    </lineage>
</organism>
<feature type="transmembrane region" description="Helical" evidence="9">
    <location>
        <begin position="826"/>
        <end position="844"/>
    </location>
</feature>
<dbReference type="Gene3D" id="3.40.1110.10">
    <property type="entry name" value="Calcium-transporting ATPase, cytoplasmic domain N"/>
    <property type="match status" value="1"/>
</dbReference>
<dbReference type="SFLD" id="SFLDF00027">
    <property type="entry name" value="p-type_atpase"/>
    <property type="match status" value="1"/>
</dbReference>
<feature type="transmembrane region" description="Helical" evidence="9">
    <location>
        <begin position="856"/>
        <end position="875"/>
    </location>
</feature>
<dbReference type="SUPFAM" id="SSF81653">
    <property type="entry name" value="Calcium ATPase, transduction domain A"/>
    <property type="match status" value="1"/>
</dbReference>
<feature type="transmembrane region" description="Helical" evidence="9">
    <location>
        <begin position="278"/>
        <end position="299"/>
    </location>
</feature>
<dbReference type="RefSeq" id="WP_248601817.1">
    <property type="nucleotide sequence ID" value="NZ_JAJIAO010000005.1"/>
</dbReference>
<comment type="similarity">
    <text evidence="2">Belongs to the cation transport ATPase (P-type) (TC 3.A.3) family. Type IIA subfamily.</text>
</comment>
<dbReference type="Gene3D" id="2.70.150.10">
    <property type="entry name" value="Calcium-transporting ATPase, cytoplasmic transduction domain A"/>
    <property type="match status" value="1"/>
</dbReference>
<dbReference type="Gene3D" id="3.40.50.1000">
    <property type="entry name" value="HAD superfamily/HAD-like"/>
    <property type="match status" value="1"/>
</dbReference>
<dbReference type="InterPro" id="IPR006068">
    <property type="entry name" value="ATPase_P-typ_cation-transptr_C"/>
</dbReference>
<dbReference type="PROSITE" id="PS00154">
    <property type="entry name" value="ATPASE_E1_E2"/>
    <property type="match status" value="1"/>
</dbReference>
<dbReference type="InterPro" id="IPR050510">
    <property type="entry name" value="Cation_transp_ATPase_P-type"/>
</dbReference>
<evidence type="ECO:0000256" key="9">
    <source>
        <dbReference type="SAM" id="Phobius"/>
    </source>
</evidence>
<dbReference type="InterPro" id="IPR036412">
    <property type="entry name" value="HAD-like_sf"/>
</dbReference>
<evidence type="ECO:0000256" key="3">
    <source>
        <dbReference type="ARBA" id="ARBA00022692"/>
    </source>
</evidence>
<dbReference type="InterPro" id="IPR018303">
    <property type="entry name" value="ATPase_P-typ_P_site"/>
</dbReference>
<dbReference type="InterPro" id="IPR059000">
    <property type="entry name" value="ATPase_P-type_domA"/>
</dbReference>
<evidence type="ECO:0000256" key="8">
    <source>
        <dbReference type="ARBA" id="ARBA00023136"/>
    </source>
</evidence>
<name>A0ABT0I2N9_9LACO</name>
<feature type="transmembrane region" description="Helical" evidence="9">
    <location>
        <begin position="757"/>
        <end position="776"/>
    </location>
</feature>
<keyword evidence="7 9" id="KW-1133">Transmembrane helix</keyword>
<protein>
    <submittedName>
        <fullName evidence="11">HAD-IC family P-type ATPase</fullName>
    </submittedName>
</protein>
<dbReference type="SFLD" id="SFLDG00002">
    <property type="entry name" value="C1.7:_P-type_atpase_like"/>
    <property type="match status" value="1"/>
</dbReference>
<dbReference type="SUPFAM" id="SSF81660">
    <property type="entry name" value="Metal cation-transporting ATPase, ATP-binding domain N"/>
    <property type="match status" value="1"/>
</dbReference>
<evidence type="ECO:0000256" key="7">
    <source>
        <dbReference type="ARBA" id="ARBA00022989"/>
    </source>
</evidence>
<feature type="domain" description="Cation-transporting P-type ATPase N-terminal" evidence="10">
    <location>
        <begin position="5"/>
        <end position="79"/>
    </location>
</feature>
<feature type="transmembrane region" description="Helical" evidence="9">
    <location>
        <begin position="717"/>
        <end position="736"/>
    </location>
</feature>
<sequence>MNNSKDFKLTLSELESKYNIKDINSGLDSKQAKDRLEQYGTNELKFKKESKWKLFLRQFNNVIIYVLIFSAILTLLLQHFSDSFIIILVIFINAFIGYYQEANASNALEKIKSILATNSTVYRDGHRIDIPTKDVVVGDVVFLEAGDKVPADMRLIDTDNVRIQESSLTGESDSIAKDTAIIKDDNPALAEQTNMAFAYTSVTSGSASGIVVSTGKNTEIGRISENISQDKDSKTPLMRELDGLGKWVSYVIIFASALLFLLGFFLETYSLSVLSLSVVAMIVGSIPEGLPATTSVVLSRGVSDMAKNKNTIIKSLPAVETLGSVDVIATDKTGTLTKNEMTIKDIILSDHVYQVTGNGYTPKGEITENGNKVQMNDTLKLFLEVGNEANDAQLNQENNKWVLNGEPTDGAFLTAYTKALGTDNNNRYKEIDLLPFDSDFRYIAKLVDDDNGKRKLFIKGSPDKLLALAQKVDKNFDMDKWNQQVADLSEHGKRVIAVGYQDVDASVNEITHDQIKQGIHLLGLAGIIDPPRESVMKALREMNEAGIAVKMITGDNPITAKAIGEQLGLAQNIHAVTGAELDGMNKAEFKKAVLENQVFARTTPQNKYDIIKALQDSGKVTAMTGDGINDAPALKRADIGVAMGNKGTDIAKESADMVLTDDKFGTLAPAIKEGRRIYDNIKKSIQFLLPTSFAEGLIIAFTILMQNDMPLQPTQLLWINMVSAITIQFAFIFEPGEQDLMKQKPRKTNGSLLNKWDGIRICWLSALMAILGIVAFEMLTANGFSDVFASTVVVNVIVFAKIFYLFSIRTKQALFSKTLFSNPQAFMIVGIMILLQLALTYIPFMQGAFYTTGIGFMGWSIAIVAGVIVLALAEVDKFISKKLKK</sequence>
<dbReference type="InterPro" id="IPR044492">
    <property type="entry name" value="P_typ_ATPase_HD_dom"/>
</dbReference>
<gene>
    <name evidence="11" type="ORF">LNP07_05535</name>
</gene>
<accession>A0ABT0I2N9</accession>
<keyword evidence="4" id="KW-0547">Nucleotide-binding</keyword>
<keyword evidence="5" id="KW-0067">ATP-binding</keyword>
<dbReference type="InterPro" id="IPR023298">
    <property type="entry name" value="ATPase_P-typ_TM_dom_sf"/>
</dbReference>
<dbReference type="Pfam" id="PF00702">
    <property type="entry name" value="Hydrolase"/>
    <property type="match status" value="1"/>
</dbReference>
<dbReference type="Proteomes" id="UP001522905">
    <property type="component" value="Unassembled WGS sequence"/>
</dbReference>
<dbReference type="InterPro" id="IPR004014">
    <property type="entry name" value="ATPase_P-typ_cation-transptr_N"/>
</dbReference>
<proteinExistence type="inferred from homology"/>
<dbReference type="PRINTS" id="PR00119">
    <property type="entry name" value="CATATPASE"/>
</dbReference>
<dbReference type="InterPro" id="IPR023299">
    <property type="entry name" value="ATPase_P-typ_cyto_dom_N"/>
</dbReference>
<dbReference type="EMBL" id="JAJIAO010000005">
    <property type="protein sequence ID" value="MCK8624977.1"/>
    <property type="molecule type" value="Genomic_DNA"/>
</dbReference>
<dbReference type="PANTHER" id="PTHR43294">
    <property type="entry name" value="SODIUM/POTASSIUM-TRANSPORTING ATPASE SUBUNIT ALPHA"/>
    <property type="match status" value="1"/>
</dbReference>
<dbReference type="InterPro" id="IPR023214">
    <property type="entry name" value="HAD_sf"/>
</dbReference>
<dbReference type="InterPro" id="IPR001757">
    <property type="entry name" value="P_typ_ATPase"/>
</dbReference>
<keyword evidence="12" id="KW-1185">Reference proteome</keyword>
<dbReference type="InterPro" id="IPR008250">
    <property type="entry name" value="ATPase_P-typ_transduc_dom_A_sf"/>
</dbReference>
<feature type="transmembrane region" description="Helical" evidence="9">
    <location>
        <begin position="247"/>
        <end position="266"/>
    </location>
</feature>
<evidence type="ECO:0000256" key="4">
    <source>
        <dbReference type="ARBA" id="ARBA00022741"/>
    </source>
</evidence>
<reference evidence="11 12" key="1">
    <citation type="submission" date="2021-11" db="EMBL/GenBank/DDBJ databases">
        <title>Comparative genomics of bee honey and flower isolates.</title>
        <authorList>
            <person name="Bechtner J.D."/>
            <person name="Gallus M.K."/>
            <person name="Ehrmann M."/>
        </authorList>
    </citation>
    <scope>NUCLEOTIDE SEQUENCE [LARGE SCALE GENOMIC DNA]</scope>
    <source>
        <strain evidence="11 12">M161</strain>
    </source>
</reference>